<feature type="transmembrane region" description="Helical" evidence="9">
    <location>
        <begin position="356"/>
        <end position="377"/>
    </location>
</feature>
<protein>
    <recommendedName>
        <fullName evidence="6">Efflux pump dotC</fullName>
    </recommendedName>
    <alternativeName>
        <fullName evidence="7">Dothistromin biosynthesis protein C</fullName>
    </alternativeName>
</protein>
<dbReference type="AlphaFoldDB" id="A0A5N6L250"/>
<proteinExistence type="predicted"/>
<dbReference type="Gene3D" id="1.20.1720.10">
    <property type="entry name" value="Multidrug resistance protein D"/>
    <property type="match status" value="1"/>
</dbReference>
<feature type="region of interest" description="Disordered" evidence="8">
    <location>
        <begin position="1"/>
        <end position="54"/>
    </location>
</feature>
<gene>
    <name evidence="11" type="ORF">FH972_025823</name>
</gene>
<sequence>MSSEPDPLAIAPHAGASPESEKTAPQSPIDTPTKHEQSSSEDGLDKHTGDEADTPLERSRGKIALIMLALGMAVFLAAIDITIITTALPTISEHFHSTAGYTWIGSAYLLAVAASTMLWGKISDIFGRKPVLLIANMIFFVGSLIAALSINIGMLITARAIQGLGGGGLVVLVNICIGDLFSPRRRGAYYGIIGGVWAIASSLGPILGGAFTQKVSWRWCFYINLPLDGMAFIIIFFFLDLKTPKTPILEGVKMIDWVGAGLVVGGTLMFLFGISYGGSYYLPLYFQASLGATPLLSGVYLLATSVSLSVGSLGTGFFIRKTGQYLPPMFFGFFIMTLGYGLLIDLDARSSWAKIFIYQIIAGLGVGPNFQAPLIALQSLISPRDIATATSAFGFMRNLSTAISVVIGQVVFQNEMSKRQDTLTAALGPRLAGLLGGGGAGANVQVVATLPPAQRDVARAAFADSLSYDWILYTCFSFAGLLACFFVGKNTLSKEHNETKTGMDAERQARQERLQEDQERRDAKAGKSAEAKAQA</sequence>
<feature type="transmembrane region" description="Helical" evidence="9">
    <location>
        <begin position="298"/>
        <end position="319"/>
    </location>
</feature>
<name>A0A5N6L250_9ROSI</name>
<evidence type="ECO:0000259" key="10">
    <source>
        <dbReference type="PROSITE" id="PS50850"/>
    </source>
</evidence>
<comment type="subcellular location">
    <subcellularLocation>
        <location evidence="1">Membrane</location>
        <topology evidence="1">Multi-pass membrane protein</topology>
    </subcellularLocation>
</comment>
<feature type="domain" description="Major facilitator superfamily (MFS) profile" evidence="10">
    <location>
        <begin position="66"/>
        <end position="492"/>
    </location>
</feature>
<feature type="transmembrane region" description="Helical" evidence="9">
    <location>
        <begin position="326"/>
        <end position="344"/>
    </location>
</feature>
<dbReference type="PRINTS" id="PR01036">
    <property type="entry name" value="TCRTETB"/>
</dbReference>
<organism evidence="11 12">
    <name type="scientific">Carpinus fangiana</name>
    <dbReference type="NCBI Taxonomy" id="176857"/>
    <lineage>
        <taxon>Eukaryota</taxon>
        <taxon>Viridiplantae</taxon>
        <taxon>Streptophyta</taxon>
        <taxon>Embryophyta</taxon>
        <taxon>Tracheophyta</taxon>
        <taxon>Spermatophyta</taxon>
        <taxon>Magnoliopsida</taxon>
        <taxon>eudicotyledons</taxon>
        <taxon>Gunneridae</taxon>
        <taxon>Pentapetalae</taxon>
        <taxon>rosids</taxon>
        <taxon>fabids</taxon>
        <taxon>Fagales</taxon>
        <taxon>Betulaceae</taxon>
        <taxon>Carpinus</taxon>
    </lineage>
</organism>
<feature type="transmembrane region" description="Helical" evidence="9">
    <location>
        <begin position="100"/>
        <end position="119"/>
    </location>
</feature>
<dbReference type="PANTHER" id="PTHR23501:SF102">
    <property type="entry name" value="DRUG TRANSPORTER, PUTATIVE (AFU_ORTHOLOGUE AFUA_3G08530)-RELATED"/>
    <property type="match status" value="1"/>
</dbReference>
<evidence type="ECO:0000256" key="8">
    <source>
        <dbReference type="SAM" id="MobiDB-lite"/>
    </source>
</evidence>
<feature type="transmembrane region" description="Helical" evidence="9">
    <location>
        <begin position="63"/>
        <end position="88"/>
    </location>
</feature>
<evidence type="ECO:0000313" key="11">
    <source>
        <dbReference type="EMBL" id="KAB8596114.1"/>
    </source>
</evidence>
<dbReference type="OrthoDB" id="532547at2759"/>
<dbReference type="Pfam" id="PF07690">
    <property type="entry name" value="MFS_1"/>
    <property type="match status" value="1"/>
</dbReference>
<evidence type="ECO:0000256" key="3">
    <source>
        <dbReference type="ARBA" id="ARBA00022989"/>
    </source>
</evidence>
<dbReference type="InterPro" id="IPR020846">
    <property type="entry name" value="MFS_dom"/>
</dbReference>
<feature type="transmembrane region" description="Helical" evidence="9">
    <location>
        <begin position="219"/>
        <end position="239"/>
    </location>
</feature>
<dbReference type="GO" id="GO:0005886">
    <property type="term" value="C:plasma membrane"/>
    <property type="evidence" value="ECO:0007669"/>
    <property type="project" value="TreeGrafter"/>
</dbReference>
<dbReference type="GO" id="GO:0022857">
    <property type="term" value="F:transmembrane transporter activity"/>
    <property type="evidence" value="ECO:0007669"/>
    <property type="project" value="InterPro"/>
</dbReference>
<dbReference type="SUPFAM" id="SSF103473">
    <property type="entry name" value="MFS general substrate transporter"/>
    <property type="match status" value="1"/>
</dbReference>
<evidence type="ECO:0000313" key="12">
    <source>
        <dbReference type="Proteomes" id="UP000327013"/>
    </source>
</evidence>
<evidence type="ECO:0000256" key="6">
    <source>
        <dbReference type="ARBA" id="ARBA00069956"/>
    </source>
</evidence>
<feature type="transmembrane region" description="Helical" evidence="9">
    <location>
        <begin position="188"/>
        <end position="207"/>
    </location>
</feature>
<dbReference type="CDD" id="cd17502">
    <property type="entry name" value="MFS_Azr1_MDR_like"/>
    <property type="match status" value="1"/>
</dbReference>
<evidence type="ECO:0000256" key="7">
    <source>
        <dbReference type="ARBA" id="ARBA00083178"/>
    </source>
</evidence>
<dbReference type="FunFam" id="1.20.1720.10:FF:000014">
    <property type="entry name" value="MFS drug transporter, putative"/>
    <property type="match status" value="1"/>
</dbReference>
<evidence type="ECO:0000256" key="4">
    <source>
        <dbReference type="ARBA" id="ARBA00023136"/>
    </source>
</evidence>
<dbReference type="PANTHER" id="PTHR23501">
    <property type="entry name" value="MAJOR FACILITATOR SUPERFAMILY"/>
    <property type="match status" value="1"/>
</dbReference>
<comment type="caution">
    <text evidence="11">The sequence shown here is derived from an EMBL/GenBank/DDBJ whole genome shotgun (WGS) entry which is preliminary data.</text>
</comment>
<evidence type="ECO:0000256" key="5">
    <source>
        <dbReference type="ARBA" id="ARBA00057269"/>
    </source>
</evidence>
<evidence type="ECO:0000256" key="2">
    <source>
        <dbReference type="ARBA" id="ARBA00022692"/>
    </source>
</evidence>
<feature type="region of interest" description="Disordered" evidence="8">
    <location>
        <begin position="496"/>
        <end position="535"/>
    </location>
</feature>
<keyword evidence="2 9" id="KW-0812">Transmembrane</keyword>
<dbReference type="Proteomes" id="UP000327013">
    <property type="component" value="Unassembled WGS sequence"/>
</dbReference>
<feature type="transmembrane region" description="Helical" evidence="9">
    <location>
        <begin position="131"/>
        <end position="154"/>
    </location>
</feature>
<dbReference type="FunFam" id="1.20.1250.20:FF:000196">
    <property type="entry name" value="MFS toxin efflux pump (AflT)"/>
    <property type="match status" value="1"/>
</dbReference>
<reference evidence="11 12" key="1">
    <citation type="submission" date="2019-06" db="EMBL/GenBank/DDBJ databases">
        <title>A chromosomal-level reference genome of Carpinus fangiana (Coryloideae, Betulaceae).</title>
        <authorList>
            <person name="Yang X."/>
            <person name="Wang Z."/>
            <person name="Zhang L."/>
            <person name="Hao G."/>
            <person name="Liu J."/>
            <person name="Yang Y."/>
        </authorList>
    </citation>
    <scope>NUCLEOTIDE SEQUENCE [LARGE SCALE GENOMIC DNA]</scope>
    <source>
        <strain evidence="11">Cfa_2016G</strain>
        <tissue evidence="11">Leaf</tissue>
    </source>
</reference>
<feature type="compositionally biased region" description="Basic and acidic residues" evidence="8">
    <location>
        <begin position="32"/>
        <end position="54"/>
    </location>
</feature>
<keyword evidence="3 9" id="KW-1133">Transmembrane helix</keyword>
<dbReference type="InterPro" id="IPR036259">
    <property type="entry name" value="MFS_trans_sf"/>
</dbReference>
<feature type="transmembrane region" description="Helical" evidence="9">
    <location>
        <begin position="260"/>
        <end position="278"/>
    </location>
</feature>
<comment type="function">
    <text evidence="5">Efflux pump; part of the gene cluster that mediates the biosynthesis of dothistromin (DOTH), a polyketide toxin very similar in structure to the aflatoxin precursor, versicolorin B. One function of dotC may be to transport early-stage dothistromin biosynthetic intermediates from the cytoplasm into vacuoles, thereby affecting the rate of dothistromin production.</text>
</comment>
<accession>A0A5N6L250</accession>
<feature type="transmembrane region" description="Helical" evidence="9">
    <location>
        <begin position="470"/>
        <end position="488"/>
    </location>
</feature>
<keyword evidence="12" id="KW-1185">Reference proteome</keyword>
<evidence type="ECO:0000256" key="9">
    <source>
        <dbReference type="SAM" id="Phobius"/>
    </source>
</evidence>
<dbReference type="InterPro" id="IPR011701">
    <property type="entry name" value="MFS"/>
</dbReference>
<dbReference type="EMBL" id="VIBQ01000070">
    <property type="protein sequence ID" value="KAB8596114.1"/>
    <property type="molecule type" value="Genomic_DNA"/>
</dbReference>
<dbReference type="PROSITE" id="PS50850">
    <property type="entry name" value="MFS"/>
    <property type="match status" value="1"/>
</dbReference>
<keyword evidence="4 9" id="KW-0472">Membrane</keyword>
<feature type="transmembrane region" description="Helical" evidence="9">
    <location>
        <begin position="160"/>
        <end position="181"/>
    </location>
</feature>
<feature type="transmembrane region" description="Helical" evidence="9">
    <location>
        <begin position="389"/>
        <end position="412"/>
    </location>
</feature>
<evidence type="ECO:0000256" key="1">
    <source>
        <dbReference type="ARBA" id="ARBA00004141"/>
    </source>
</evidence>